<feature type="compositionally biased region" description="Basic and acidic residues" evidence="1">
    <location>
        <begin position="1"/>
        <end position="11"/>
    </location>
</feature>
<feature type="region of interest" description="Disordered" evidence="1">
    <location>
        <begin position="1"/>
        <end position="78"/>
    </location>
</feature>
<dbReference type="EMBL" id="GL451351">
    <property type="protein sequence ID" value="EFN79446.1"/>
    <property type="molecule type" value="Genomic_DNA"/>
</dbReference>
<proteinExistence type="predicted"/>
<feature type="compositionally biased region" description="Polar residues" evidence="1">
    <location>
        <begin position="40"/>
        <end position="70"/>
    </location>
</feature>
<gene>
    <name evidence="2" type="ORF">EAI_16852</name>
</gene>
<evidence type="ECO:0000313" key="3">
    <source>
        <dbReference type="Proteomes" id="UP000008237"/>
    </source>
</evidence>
<dbReference type="AlphaFoldDB" id="E2BXY6"/>
<dbReference type="InParanoid" id="E2BXY6"/>
<name>E2BXY6_HARSA</name>
<protein>
    <submittedName>
        <fullName evidence="2">Uncharacterized protein</fullName>
    </submittedName>
</protein>
<dbReference type="Proteomes" id="UP000008237">
    <property type="component" value="Unassembled WGS sequence"/>
</dbReference>
<keyword evidence="3" id="KW-1185">Reference proteome</keyword>
<organism evidence="3">
    <name type="scientific">Harpegnathos saltator</name>
    <name type="common">Jerdon's jumping ant</name>
    <dbReference type="NCBI Taxonomy" id="610380"/>
    <lineage>
        <taxon>Eukaryota</taxon>
        <taxon>Metazoa</taxon>
        <taxon>Ecdysozoa</taxon>
        <taxon>Arthropoda</taxon>
        <taxon>Hexapoda</taxon>
        <taxon>Insecta</taxon>
        <taxon>Pterygota</taxon>
        <taxon>Neoptera</taxon>
        <taxon>Endopterygota</taxon>
        <taxon>Hymenoptera</taxon>
        <taxon>Apocrita</taxon>
        <taxon>Aculeata</taxon>
        <taxon>Formicoidea</taxon>
        <taxon>Formicidae</taxon>
        <taxon>Ponerinae</taxon>
        <taxon>Ponerini</taxon>
        <taxon>Harpegnathos</taxon>
    </lineage>
</organism>
<reference evidence="2 3" key="1">
    <citation type="journal article" date="2010" name="Science">
        <title>Genomic comparison of the ants Camponotus floridanus and Harpegnathos saltator.</title>
        <authorList>
            <person name="Bonasio R."/>
            <person name="Zhang G."/>
            <person name="Ye C."/>
            <person name="Mutti N.S."/>
            <person name="Fang X."/>
            <person name="Qin N."/>
            <person name="Donahue G."/>
            <person name="Yang P."/>
            <person name="Li Q."/>
            <person name="Li C."/>
            <person name="Zhang P."/>
            <person name="Huang Z."/>
            <person name="Berger S.L."/>
            <person name="Reinberg D."/>
            <person name="Wang J."/>
            <person name="Liebig J."/>
        </authorList>
    </citation>
    <scope>NUCLEOTIDE SEQUENCE [LARGE SCALE GENOMIC DNA]</scope>
    <source>
        <strain evidence="2 3">R22 G/1</strain>
    </source>
</reference>
<evidence type="ECO:0000313" key="2">
    <source>
        <dbReference type="EMBL" id="EFN79446.1"/>
    </source>
</evidence>
<accession>E2BXY6</accession>
<evidence type="ECO:0000256" key="1">
    <source>
        <dbReference type="SAM" id="MobiDB-lite"/>
    </source>
</evidence>
<sequence length="78" mass="8209">MSGGRLKRELSLPKTAVAETKSSPVPHGGDQSPLLKRGNAENSQLNTVDSNHKASTQQGILAPQSTQQSVECVGLNLD</sequence>